<accession>A0A382CAK3</accession>
<gene>
    <name evidence="1" type="ORF">METZ01_LOCUS175716</name>
</gene>
<organism evidence="1">
    <name type="scientific">marine metagenome</name>
    <dbReference type="NCBI Taxonomy" id="408172"/>
    <lineage>
        <taxon>unclassified sequences</taxon>
        <taxon>metagenomes</taxon>
        <taxon>ecological metagenomes</taxon>
    </lineage>
</organism>
<name>A0A382CAK3_9ZZZZ</name>
<proteinExistence type="predicted"/>
<feature type="non-terminal residue" evidence="1">
    <location>
        <position position="27"/>
    </location>
</feature>
<reference evidence="1" key="1">
    <citation type="submission" date="2018-05" db="EMBL/GenBank/DDBJ databases">
        <authorList>
            <person name="Lanie J.A."/>
            <person name="Ng W.-L."/>
            <person name="Kazmierczak K.M."/>
            <person name="Andrzejewski T.M."/>
            <person name="Davidsen T.M."/>
            <person name="Wayne K.J."/>
            <person name="Tettelin H."/>
            <person name="Glass J.I."/>
            <person name="Rusch D."/>
            <person name="Podicherti R."/>
            <person name="Tsui H.-C.T."/>
            <person name="Winkler M.E."/>
        </authorList>
    </citation>
    <scope>NUCLEOTIDE SEQUENCE</scope>
</reference>
<feature type="non-terminal residue" evidence="1">
    <location>
        <position position="1"/>
    </location>
</feature>
<dbReference type="AlphaFoldDB" id="A0A382CAK3"/>
<evidence type="ECO:0000313" key="1">
    <source>
        <dbReference type="EMBL" id="SVB22862.1"/>
    </source>
</evidence>
<sequence length="27" mass="3028">VENVFPHIRTRDLVAFALILLMLGMSA</sequence>
<protein>
    <submittedName>
        <fullName evidence="1">Uncharacterized protein</fullName>
    </submittedName>
</protein>
<dbReference type="EMBL" id="UINC01033489">
    <property type="protein sequence ID" value="SVB22862.1"/>
    <property type="molecule type" value="Genomic_DNA"/>
</dbReference>